<dbReference type="RefSeq" id="WP_068366987.1">
    <property type="nucleotide sequence ID" value="NZ_KQ960171.1"/>
</dbReference>
<dbReference type="PATRIC" id="fig|755172.3.peg.452"/>
<dbReference type="STRING" id="755172.HMPREF1863_00471"/>
<protein>
    <recommendedName>
        <fullName evidence="3">Serine aminopeptidase S33 domain-containing protein</fullName>
    </recommendedName>
</protein>
<dbReference type="SUPFAM" id="SSF53474">
    <property type="entry name" value="alpha/beta-Hydrolases"/>
    <property type="match status" value="1"/>
</dbReference>
<dbReference type="EMBL" id="LSDG01000019">
    <property type="protein sequence ID" value="KXB67287.1"/>
    <property type="molecule type" value="Genomic_DNA"/>
</dbReference>
<evidence type="ECO:0000313" key="1">
    <source>
        <dbReference type="EMBL" id="KXB67287.1"/>
    </source>
</evidence>
<dbReference type="InterPro" id="IPR029058">
    <property type="entry name" value="AB_hydrolase_fold"/>
</dbReference>
<gene>
    <name evidence="1" type="ORF">HMPREF1863_00471</name>
</gene>
<evidence type="ECO:0008006" key="3">
    <source>
        <dbReference type="Google" id="ProtNLM"/>
    </source>
</evidence>
<proteinExistence type="predicted"/>
<dbReference type="OrthoDB" id="31158at2"/>
<reference evidence="2" key="1">
    <citation type="submission" date="2016-01" db="EMBL/GenBank/DDBJ databases">
        <authorList>
            <person name="Mitreva M."/>
            <person name="Pepin K.H."/>
            <person name="Mihindukulasuriya K.A."/>
            <person name="Fulton R."/>
            <person name="Fronick C."/>
            <person name="O'Laughlin M."/>
            <person name="Miner T."/>
            <person name="Herter B."/>
            <person name="Rosa B.A."/>
            <person name="Cordes M."/>
            <person name="Tomlinson C."/>
            <person name="Wollam A."/>
            <person name="Palsikar V.B."/>
            <person name="Mardis E.R."/>
            <person name="Wilson R.K."/>
        </authorList>
    </citation>
    <scope>NUCLEOTIDE SEQUENCE [LARGE SCALE GENOMIC DNA]</scope>
    <source>
        <strain evidence="2">DNF00729</strain>
    </source>
</reference>
<dbReference type="Proteomes" id="UP000070442">
    <property type="component" value="Unassembled WGS sequence"/>
</dbReference>
<dbReference type="Gene3D" id="3.40.50.1820">
    <property type="entry name" value="alpha/beta hydrolase"/>
    <property type="match status" value="1"/>
</dbReference>
<name>A0A134AHT0_9FIRM</name>
<accession>A0A134AHT0</accession>
<organism evidence="1 2">
    <name type="scientific">Aedoeadaptatus coxii</name>
    <dbReference type="NCBI Taxonomy" id="755172"/>
    <lineage>
        <taxon>Bacteria</taxon>
        <taxon>Bacillati</taxon>
        <taxon>Bacillota</taxon>
        <taxon>Tissierellia</taxon>
        <taxon>Tissierellales</taxon>
        <taxon>Peptoniphilaceae</taxon>
        <taxon>Aedoeadaptatus</taxon>
    </lineage>
</organism>
<sequence length="230" mass="25904">MYFNVKEKAVCAGTIPALLIEPATIKKDIVLIYYHGWGSSVTSSRFRASIWAAAGYPVLIVEESLHDSRGSYDYDRDMNKLPQVLLQNIEEYEVVAKYLDDVFPNYKRIVCGHSLGGFTAMGLLSKGDVTGVMALNGMGDWQAMAKGPYKEKIEELNPIRHVEDHVEKAILMLNGEADQSVNPVYQKNYYEAIRPLHKGTKPLVYECMEMTSHVVTTNMMELSLAFLEEL</sequence>
<keyword evidence="2" id="KW-1185">Reference proteome</keyword>
<dbReference type="AlphaFoldDB" id="A0A134AHT0"/>
<evidence type="ECO:0000313" key="2">
    <source>
        <dbReference type="Proteomes" id="UP000070442"/>
    </source>
</evidence>
<comment type="caution">
    <text evidence="1">The sequence shown here is derived from an EMBL/GenBank/DDBJ whole genome shotgun (WGS) entry which is preliminary data.</text>
</comment>